<keyword evidence="4" id="KW-0378">Hydrolase</keyword>
<name>A0A0F8YW15_9ZZZZ</name>
<evidence type="ECO:0000256" key="1">
    <source>
        <dbReference type="ARBA" id="ARBA00022722"/>
    </source>
</evidence>
<dbReference type="SUPFAM" id="SSF52980">
    <property type="entry name" value="Restriction endonuclease-like"/>
    <property type="match status" value="1"/>
</dbReference>
<dbReference type="AlphaFoldDB" id="A0A0F8YW15"/>
<sequence length="133" mass="15892">MSGDAIGQQQEAIIYGKQHFKTMNRSEMMSRIRSKWTKPEVKVHNYLKGNRIRHQMHPKLPGHPDVLLTDMNAVLFIHGCFWHGCRRHYRTPKTNTKFWTNKIKCNIIRHKKNTRILLRMGYMVRVIWEHSLG</sequence>
<comment type="caution">
    <text evidence="6">The sequence shown here is derived from an EMBL/GenBank/DDBJ whole genome shotgun (WGS) entry which is preliminary data.</text>
</comment>
<dbReference type="GO" id="GO:0004519">
    <property type="term" value="F:endonuclease activity"/>
    <property type="evidence" value="ECO:0007669"/>
    <property type="project" value="UniProtKB-KW"/>
</dbReference>
<keyword evidence="2" id="KW-0255">Endonuclease</keyword>
<keyword evidence="3" id="KW-0227">DNA damage</keyword>
<keyword evidence="5" id="KW-0234">DNA repair</keyword>
<evidence type="ECO:0000313" key="6">
    <source>
        <dbReference type="EMBL" id="KKK78005.1"/>
    </source>
</evidence>
<dbReference type="InterPro" id="IPR004603">
    <property type="entry name" value="DNA_mismatch_endonuc_vsr"/>
</dbReference>
<accession>A0A0F8YW15</accession>
<dbReference type="GO" id="GO:0016787">
    <property type="term" value="F:hydrolase activity"/>
    <property type="evidence" value="ECO:0007669"/>
    <property type="project" value="UniProtKB-KW"/>
</dbReference>
<evidence type="ECO:0000256" key="5">
    <source>
        <dbReference type="ARBA" id="ARBA00023204"/>
    </source>
</evidence>
<keyword evidence="1" id="KW-0540">Nuclease</keyword>
<reference evidence="6" key="1">
    <citation type="journal article" date="2015" name="Nature">
        <title>Complex archaea that bridge the gap between prokaryotes and eukaryotes.</title>
        <authorList>
            <person name="Spang A."/>
            <person name="Saw J.H."/>
            <person name="Jorgensen S.L."/>
            <person name="Zaremba-Niedzwiedzka K."/>
            <person name="Martijn J."/>
            <person name="Lind A.E."/>
            <person name="van Eijk R."/>
            <person name="Schleper C."/>
            <person name="Guy L."/>
            <person name="Ettema T.J."/>
        </authorList>
    </citation>
    <scope>NUCLEOTIDE SEQUENCE</scope>
</reference>
<evidence type="ECO:0000256" key="3">
    <source>
        <dbReference type="ARBA" id="ARBA00022763"/>
    </source>
</evidence>
<dbReference type="GO" id="GO:0006298">
    <property type="term" value="P:mismatch repair"/>
    <property type="evidence" value="ECO:0007669"/>
    <property type="project" value="InterPro"/>
</dbReference>
<dbReference type="Gene3D" id="3.40.960.10">
    <property type="entry name" value="VSR Endonuclease"/>
    <property type="match status" value="1"/>
</dbReference>
<dbReference type="EMBL" id="LAZR01054689">
    <property type="protein sequence ID" value="KKK78005.1"/>
    <property type="molecule type" value="Genomic_DNA"/>
</dbReference>
<protein>
    <recommendedName>
        <fullName evidence="7">DNA mismatch endonuclease Vsr</fullName>
    </recommendedName>
</protein>
<organism evidence="6">
    <name type="scientific">marine sediment metagenome</name>
    <dbReference type="NCBI Taxonomy" id="412755"/>
    <lineage>
        <taxon>unclassified sequences</taxon>
        <taxon>metagenomes</taxon>
        <taxon>ecological metagenomes</taxon>
    </lineage>
</organism>
<evidence type="ECO:0008006" key="7">
    <source>
        <dbReference type="Google" id="ProtNLM"/>
    </source>
</evidence>
<dbReference type="CDD" id="cd00221">
    <property type="entry name" value="Vsr"/>
    <property type="match status" value="1"/>
</dbReference>
<proteinExistence type="predicted"/>
<evidence type="ECO:0000256" key="4">
    <source>
        <dbReference type="ARBA" id="ARBA00022801"/>
    </source>
</evidence>
<dbReference type="Pfam" id="PF03852">
    <property type="entry name" value="Vsr"/>
    <property type="match status" value="1"/>
</dbReference>
<dbReference type="InterPro" id="IPR011335">
    <property type="entry name" value="Restrct_endonuc-II-like"/>
</dbReference>
<gene>
    <name evidence="6" type="ORF">LCGC14_2847900</name>
</gene>
<evidence type="ECO:0000256" key="2">
    <source>
        <dbReference type="ARBA" id="ARBA00022759"/>
    </source>
</evidence>